<reference evidence="1 2" key="1">
    <citation type="submission" date="2010-08" db="EMBL/GenBank/DDBJ databases">
        <title>Complete sequence of Gallionella capsiferriformans ES-2.</title>
        <authorList>
            <consortium name="US DOE Joint Genome Institute"/>
            <person name="Lucas S."/>
            <person name="Copeland A."/>
            <person name="Lapidus A."/>
            <person name="Cheng J.-F."/>
            <person name="Bruce D."/>
            <person name="Goodwin L."/>
            <person name="Pitluck S."/>
            <person name="Chertkov O."/>
            <person name="Davenport K.W."/>
            <person name="Detter J.C."/>
            <person name="Han C."/>
            <person name="Tapia R."/>
            <person name="Land M."/>
            <person name="Hauser L."/>
            <person name="Chang Y.-J."/>
            <person name="Jeffries C."/>
            <person name="Kyrpides N."/>
            <person name="Ivanova N."/>
            <person name="Mikhailova N."/>
            <person name="Shelobolina E.S."/>
            <person name="Picardal F."/>
            <person name="Roden E."/>
            <person name="Emerson D."/>
            <person name="Woyke T."/>
        </authorList>
    </citation>
    <scope>NUCLEOTIDE SEQUENCE [LARGE SCALE GENOMIC DNA]</scope>
    <source>
        <strain evidence="1 2">ES-2</strain>
    </source>
</reference>
<evidence type="ECO:0000313" key="2">
    <source>
        <dbReference type="Proteomes" id="UP000001235"/>
    </source>
</evidence>
<dbReference type="AlphaFoldDB" id="D9SHT9"/>
<evidence type="ECO:0000313" key="1">
    <source>
        <dbReference type="EMBL" id="ADL56029.1"/>
    </source>
</evidence>
<dbReference type="Proteomes" id="UP000001235">
    <property type="component" value="Chromosome"/>
</dbReference>
<dbReference type="RefSeq" id="WP_013293961.1">
    <property type="nucleotide sequence ID" value="NC_014394.1"/>
</dbReference>
<gene>
    <name evidence="1" type="ordered locus">Galf_2023</name>
</gene>
<name>D9SHT9_GALCS</name>
<keyword evidence="2" id="KW-1185">Reference proteome</keyword>
<proteinExistence type="predicted"/>
<organism evidence="1 2">
    <name type="scientific">Gallionella capsiferriformans (strain ES-2)</name>
    <name type="common">Gallionella ferruginea capsiferriformans (strain ES-2)</name>
    <dbReference type="NCBI Taxonomy" id="395494"/>
    <lineage>
        <taxon>Bacteria</taxon>
        <taxon>Pseudomonadati</taxon>
        <taxon>Pseudomonadota</taxon>
        <taxon>Betaproteobacteria</taxon>
        <taxon>Nitrosomonadales</taxon>
        <taxon>Gallionellaceae</taxon>
        <taxon>Gallionella</taxon>
    </lineage>
</organism>
<accession>D9SHT9</accession>
<dbReference type="KEGG" id="gca:Galf_2023"/>
<protein>
    <submittedName>
        <fullName evidence="1">Uncharacterized protein</fullName>
    </submittedName>
</protein>
<dbReference type="STRING" id="395494.Galf_2023"/>
<sequence>MSAAQPVDQAIDEVCVPSNVMWQLWERTKDSLSNPELEWFAQATEQAQTEARNLRDVAMGIGCLVASDTQSGAFQDKHNLPQLLFSLSAQLDTITGMIEIGSAANDRLRMPELYQRFKDAHGRG</sequence>
<dbReference type="HOGENOM" id="CLU_2000597_0_0_4"/>
<dbReference type="EMBL" id="CP002159">
    <property type="protein sequence ID" value="ADL56029.1"/>
    <property type="molecule type" value="Genomic_DNA"/>
</dbReference>